<feature type="compositionally biased region" description="Polar residues" evidence="1">
    <location>
        <begin position="10"/>
        <end position="21"/>
    </location>
</feature>
<dbReference type="STRING" id="758803.SAMN05421803_109120"/>
<name>A0A1M6LZA2_9ACTN</name>
<reference evidence="2 3" key="1">
    <citation type="submission" date="2016-11" db="EMBL/GenBank/DDBJ databases">
        <authorList>
            <person name="Jaros S."/>
            <person name="Januszkiewicz K."/>
            <person name="Wedrychowicz H."/>
        </authorList>
    </citation>
    <scope>NUCLEOTIDE SEQUENCE [LARGE SCALE GENOMIC DNA]</scope>
    <source>
        <strain evidence="2 3">CGMCC 4.5723</strain>
    </source>
</reference>
<proteinExistence type="predicted"/>
<dbReference type="RefSeq" id="WP_073380184.1">
    <property type="nucleotide sequence ID" value="NZ_FQZK01000009.1"/>
</dbReference>
<sequence length="109" mass="11139">MSRWEVGDTTLATLGQSTSGSGDELSSLIQQLVQAAEPLVGKFDGAGKAAFDSFKTRADGITADLRAGLGSIQVGQEGMNTAFVSGSDTMADDANASMGAANFDAAKFR</sequence>
<dbReference type="Proteomes" id="UP000184452">
    <property type="component" value="Unassembled WGS sequence"/>
</dbReference>
<dbReference type="OrthoDB" id="3826998at2"/>
<dbReference type="AlphaFoldDB" id="A0A1M6LZA2"/>
<organism evidence="2 3">
    <name type="scientific">Nocardiopsis flavescens</name>
    <dbReference type="NCBI Taxonomy" id="758803"/>
    <lineage>
        <taxon>Bacteria</taxon>
        <taxon>Bacillati</taxon>
        <taxon>Actinomycetota</taxon>
        <taxon>Actinomycetes</taxon>
        <taxon>Streptosporangiales</taxon>
        <taxon>Nocardiopsidaceae</taxon>
        <taxon>Nocardiopsis</taxon>
    </lineage>
</organism>
<accession>A0A1M6LZA2</accession>
<dbReference type="InterPro" id="IPR036689">
    <property type="entry name" value="ESAT-6-like_sf"/>
</dbReference>
<dbReference type="Gene3D" id="1.10.287.1060">
    <property type="entry name" value="ESAT-6-like"/>
    <property type="match status" value="1"/>
</dbReference>
<evidence type="ECO:0000256" key="1">
    <source>
        <dbReference type="SAM" id="MobiDB-lite"/>
    </source>
</evidence>
<evidence type="ECO:0008006" key="4">
    <source>
        <dbReference type="Google" id="ProtNLM"/>
    </source>
</evidence>
<dbReference type="SUPFAM" id="SSF140453">
    <property type="entry name" value="EsxAB dimer-like"/>
    <property type="match status" value="1"/>
</dbReference>
<evidence type="ECO:0000313" key="2">
    <source>
        <dbReference type="EMBL" id="SHJ76597.1"/>
    </source>
</evidence>
<gene>
    <name evidence="2" type="ORF">SAMN05421803_109120</name>
</gene>
<protein>
    <recommendedName>
        <fullName evidence="4">WXG100 family type VII secretion target</fullName>
    </recommendedName>
</protein>
<evidence type="ECO:0000313" key="3">
    <source>
        <dbReference type="Proteomes" id="UP000184452"/>
    </source>
</evidence>
<feature type="region of interest" description="Disordered" evidence="1">
    <location>
        <begin position="1"/>
        <end position="23"/>
    </location>
</feature>
<dbReference type="EMBL" id="FQZK01000009">
    <property type="protein sequence ID" value="SHJ76597.1"/>
    <property type="molecule type" value="Genomic_DNA"/>
</dbReference>
<keyword evidence="3" id="KW-1185">Reference proteome</keyword>